<dbReference type="InterPro" id="IPR059050">
    <property type="entry name" value="Rv3660c_N"/>
</dbReference>
<dbReference type="GO" id="GO:0005524">
    <property type="term" value="F:ATP binding"/>
    <property type="evidence" value="ECO:0007669"/>
    <property type="project" value="TreeGrafter"/>
</dbReference>
<dbReference type="RefSeq" id="WP_307958921.1">
    <property type="nucleotide sequence ID" value="NZ_CP163302.1"/>
</dbReference>
<name>A0AB39L3A4_9MICC</name>
<dbReference type="AlphaFoldDB" id="A0AB39L3A4"/>
<proteinExistence type="predicted"/>
<reference evidence="2" key="1">
    <citation type="submission" date="2024-07" db="EMBL/GenBank/DDBJ databases">
        <authorList>
            <person name="fu j."/>
        </authorList>
    </citation>
    <scope>NUCLEOTIDE SEQUENCE</scope>
    <source>
        <strain evidence="2">P10A9</strain>
    </source>
</reference>
<dbReference type="InterPro" id="IPR050625">
    <property type="entry name" value="ParA/MinD_ATPase"/>
</dbReference>
<dbReference type="Gene3D" id="3.40.50.300">
    <property type="entry name" value="P-loop containing nucleotide triphosphate hydrolases"/>
    <property type="match status" value="1"/>
</dbReference>
<dbReference type="NCBIfam" id="TIGR03815">
    <property type="entry name" value="CpaE_hom_Actino"/>
    <property type="match status" value="1"/>
</dbReference>
<dbReference type="SUPFAM" id="SSF52540">
    <property type="entry name" value="P-loop containing nucleoside triphosphate hydrolases"/>
    <property type="match status" value="1"/>
</dbReference>
<evidence type="ECO:0000313" key="2">
    <source>
        <dbReference type="EMBL" id="XDP44652.1"/>
    </source>
</evidence>
<dbReference type="GO" id="GO:0009898">
    <property type="term" value="C:cytoplasmic side of plasma membrane"/>
    <property type="evidence" value="ECO:0007669"/>
    <property type="project" value="TreeGrafter"/>
</dbReference>
<dbReference type="GO" id="GO:0005829">
    <property type="term" value="C:cytosol"/>
    <property type="evidence" value="ECO:0007669"/>
    <property type="project" value="TreeGrafter"/>
</dbReference>
<dbReference type="InterPro" id="IPR022521">
    <property type="entry name" value="Rv3660c"/>
</dbReference>
<protein>
    <submittedName>
        <fullName evidence="2">Septum site-determining protein Ssd</fullName>
    </submittedName>
</protein>
<dbReference type="GO" id="GO:0051782">
    <property type="term" value="P:negative regulation of cell division"/>
    <property type="evidence" value="ECO:0007669"/>
    <property type="project" value="TreeGrafter"/>
</dbReference>
<accession>A0AB39L3A4</accession>
<dbReference type="PANTHER" id="PTHR43384:SF11">
    <property type="entry name" value="SEPTUM SITE DETERMINING PROTEIN"/>
    <property type="match status" value="1"/>
</dbReference>
<evidence type="ECO:0000259" key="1">
    <source>
        <dbReference type="Pfam" id="PF26563"/>
    </source>
</evidence>
<sequence length="389" mass="39971">MTRNGLSSAAEERGWLPEAGSVVCCVSADDALREECARVAAVAGVEFEGVRSADDAPGLWYRADLVLLGPDVAELPPQRRSSSVLVGRPAQRRELWQRAASLGIDHVAELPEAADWLVEFLSRRSGEGPAGSVLGVLGGCGGAGASTTASLVSGAVALAGTETLLVDGDRLAGGLEAAVAADPGEGLRWPDLASASGAINPRQLADSLPRVGDVGLLSWPAAPGRAVQVPPSAIAEVLEAARTAFDLVVVDIGRGREGLEDFAWTSDRLLVVVPGTLSGALSAAQLLHELPPVAVGAVVRGRTAEGVDAEQLAELVGCPLVGQIPHLRRAAPAADAGRLMELARLRPVRSLARAVLDGLPDGRPAGQVDDDAALALGARLVQRGRRAAR</sequence>
<dbReference type="Pfam" id="PF26563">
    <property type="entry name" value="Rv3660c_N"/>
    <property type="match status" value="1"/>
</dbReference>
<dbReference type="KEGG" id="spue:AB5L97_15460"/>
<organism evidence="2">
    <name type="scientific">Sinomonas puerhi</name>
    <dbReference type="NCBI Taxonomy" id="3238584"/>
    <lineage>
        <taxon>Bacteria</taxon>
        <taxon>Bacillati</taxon>
        <taxon>Actinomycetota</taxon>
        <taxon>Actinomycetes</taxon>
        <taxon>Micrococcales</taxon>
        <taxon>Micrococcaceae</taxon>
        <taxon>Sinomonas</taxon>
    </lineage>
</organism>
<dbReference type="PANTHER" id="PTHR43384">
    <property type="entry name" value="SEPTUM SITE-DETERMINING PROTEIN MIND HOMOLOG, CHLOROPLASTIC-RELATED"/>
    <property type="match status" value="1"/>
</dbReference>
<feature type="domain" description="Rv3660c-like CheY-like N-terminal" evidence="1">
    <location>
        <begin position="27"/>
        <end position="128"/>
    </location>
</feature>
<gene>
    <name evidence="2" type="primary">ssd</name>
    <name evidence="2" type="ORF">AB5L97_15460</name>
</gene>
<dbReference type="GO" id="GO:0016887">
    <property type="term" value="F:ATP hydrolysis activity"/>
    <property type="evidence" value="ECO:0007669"/>
    <property type="project" value="TreeGrafter"/>
</dbReference>
<dbReference type="EMBL" id="CP163302">
    <property type="protein sequence ID" value="XDP44652.1"/>
    <property type="molecule type" value="Genomic_DNA"/>
</dbReference>
<dbReference type="InterPro" id="IPR027417">
    <property type="entry name" value="P-loop_NTPase"/>
</dbReference>